<comment type="subcellular location">
    <subcellularLocation>
        <location evidence="1">Membrane</location>
    </subcellularLocation>
</comment>
<proteinExistence type="predicted"/>
<dbReference type="Proteomes" id="UP000015105">
    <property type="component" value="Chromosome 3D"/>
</dbReference>
<dbReference type="InterPro" id="IPR032675">
    <property type="entry name" value="LRR_dom_sf"/>
</dbReference>
<evidence type="ECO:0000256" key="3">
    <source>
        <dbReference type="ARBA" id="ARBA00022729"/>
    </source>
</evidence>
<accession>A0A453FTL1</accession>
<evidence type="ECO:0000256" key="1">
    <source>
        <dbReference type="ARBA" id="ARBA00004370"/>
    </source>
</evidence>
<dbReference type="AlphaFoldDB" id="A0A453FTL1"/>
<evidence type="ECO:0000256" key="4">
    <source>
        <dbReference type="ARBA" id="ARBA00022737"/>
    </source>
</evidence>
<reference evidence="7" key="5">
    <citation type="journal article" date="2021" name="G3 (Bethesda)">
        <title>Aegilops tauschii genome assembly Aet v5.0 features greater sequence contiguity and improved annotation.</title>
        <authorList>
            <person name="Wang L."/>
            <person name="Zhu T."/>
            <person name="Rodriguez J.C."/>
            <person name="Deal K.R."/>
            <person name="Dubcovsky J."/>
            <person name="McGuire P.E."/>
            <person name="Lux T."/>
            <person name="Spannagl M."/>
            <person name="Mayer K.F.X."/>
            <person name="Baldrich P."/>
            <person name="Meyers B.C."/>
            <person name="Huo N."/>
            <person name="Gu Y.Q."/>
            <person name="Zhou H."/>
            <person name="Devos K.M."/>
            <person name="Bennetzen J.L."/>
            <person name="Unver T."/>
            <person name="Budak H."/>
            <person name="Gulick P.J."/>
            <person name="Galiba G."/>
            <person name="Kalapos B."/>
            <person name="Nelson D.R."/>
            <person name="Li P."/>
            <person name="You F.M."/>
            <person name="Luo M.C."/>
            <person name="Dvorak J."/>
        </authorList>
    </citation>
    <scope>NUCLEOTIDE SEQUENCE [LARGE SCALE GENOMIC DNA]</scope>
    <source>
        <strain evidence="7">cv. AL8/78</strain>
    </source>
</reference>
<dbReference type="Gramene" id="AET3Gv20773700.34">
    <property type="protein sequence ID" value="AET3Gv20773700.34"/>
    <property type="gene ID" value="AET3Gv20773700"/>
</dbReference>
<dbReference type="EnsemblPlants" id="AET3Gv20773700.34">
    <property type="protein sequence ID" value="AET3Gv20773700.34"/>
    <property type="gene ID" value="AET3Gv20773700"/>
</dbReference>
<keyword evidence="4" id="KW-0677">Repeat</keyword>
<evidence type="ECO:0000256" key="2">
    <source>
        <dbReference type="ARBA" id="ARBA00022614"/>
    </source>
</evidence>
<keyword evidence="2" id="KW-0433">Leucine-rich repeat</keyword>
<evidence type="ECO:0000313" key="7">
    <source>
        <dbReference type="EnsemblPlants" id="AET3Gv20773700.34"/>
    </source>
</evidence>
<dbReference type="PANTHER" id="PTHR48009">
    <property type="entry name" value="LEUCINE-RICH REPEAT (LRR) FAMILY PROTEIN"/>
    <property type="match status" value="1"/>
</dbReference>
<keyword evidence="8" id="KW-1185">Reference proteome</keyword>
<keyword evidence="5" id="KW-0472">Membrane</keyword>
<dbReference type="InterPro" id="IPR053213">
    <property type="entry name" value="RLP29"/>
</dbReference>
<dbReference type="InterPro" id="IPR013210">
    <property type="entry name" value="LRR_N_plant-typ"/>
</dbReference>
<protein>
    <recommendedName>
        <fullName evidence="6">Leucine-rich repeat-containing N-terminal plant-type domain-containing protein</fullName>
    </recommendedName>
</protein>
<feature type="domain" description="Leucine-rich repeat-containing N-terminal plant-type" evidence="6">
    <location>
        <begin position="117"/>
        <end position="155"/>
    </location>
</feature>
<reference evidence="7" key="4">
    <citation type="submission" date="2019-03" db="UniProtKB">
        <authorList>
            <consortium name="EnsemblPlants"/>
        </authorList>
    </citation>
    <scope>IDENTIFICATION</scope>
</reference>
<dbReference type="Pfam" id="PF08263">
    <property type="entry name" value="LRRNT_2"/>
    <property type="match status" value="1"/>
</dbReference>
<evidence type="ECO:0000259" key="6">
    <source>
        <dbReference type="Pfam" id="PF08263"/>
    </source>
</evidence>
<organism evidence="7 8">
    <name type="scientific">Aegilops tauschii subsp. strangulata</name>
    <name type="common">Goatgrass</name>
    <dbReference type="NCBI Taxonomy" id="200361"/>
    <lineage>
        <taxon>Eukaryota</taxon>
        <taxon>Viridiplantae</taxon>
        <taxon>Streptophyta</taxon>
        <taxon>Embryophyta</taxon>
        <taxon>Tracheophyta</taxon>
        <taxon>Spermatophyta</taxon>
        <taxon>Magnoliopsida</taxon>
        <taxon>Liliopsida</taxon>
        <taxon>Poales</taxon>
        <taxon>Poaceae</taxon>
        <taxon>BOP clade</taxon>
        <taxon>Pooideae</taxon>
        <taxon>Triticodae</taxon>
        <taxon>Triticeae</taxon>
        <taxon>Triticinae</taxon>
        <taxon>Aegilops</taxon>
    </lineage>
</organism>
<dbReference type="PANTHER" id="PTHR48009:SF4">
    <property type="entry name" value="LEUCINE-RICH REPEAT (LRR) FAMILY PROTEIN"/>
    <property type="match status" value="1"/>
</dbReference>
<dbReference type="InterPro" id="IPR001611">
    <property type="entry name" value="Leu-rich_rpt"/>
</dbReference>
<reference evidence="8" key="1">
    <citation type="journal article" date="2014" name="Science">
        <title>Ancient hybridizations among the ancestral genomes of bread wheat.</title>
        <authorList>
            <consortium name="International Wheat Genome Sequencing Consortium,"/>
            <person name="Marcussen T."/>
            <person name="Sandve S.R."/>
            <person name="Heier L."/>
            <person name="Spannagl M."/>
            <person name="Pfeifer M."/>
            <person name="Jakobsen K.S."/>
            <person name="Wulff B.B."/>
            <person name="Steuernagel B."/>
            <person name="Mayer K.F."/>
            <person name="Olsen O.A."/>
        </authorList>
    </citation>
    <scope>NUCLEOTIDE SEQUENCE [LARGE SCALE GENOMIC DNA]</scope>
    <source>
        <strain evidence="8">cv. AL8/78</strain>
    </source>
</reference>
<evidence type="ECO:0000313" key="8">
    <source>
        <dbReference type="Proteomes" id="UP000015105"/>
    </source>
</evidence>
<keyword evidence="3" id="KW-0732">Signal</keyword>
<dbReference type="GO" id="GO:0016020">
    <property type="term" value="C:membrane"/>
    <property type="evidence" value="ECO:0007669"/>
    <property type="project" value="UniProtKB-SubCell"/>
</dbReference>
<sequence length="265" mass="28983">PVRPSSTPPPTHSLACQPLADAAIGKGRVESAAGRQQQWLTKGGGPPFPKRVAVAVRRGGSVRVRVRLHICSPAPDLSGRRPRPGMATFGRFRCAAILLLVLCILHVDFVRGQITHPTEVSALNAVRGRLIDPMYKLKKWNRGDPCTSNWTGVICHKIPNDAYLHVTELELFNMNLSGTLAPEVGLLSQLNKLDFMWNNLTGNIPKEIGNITTLTLITLNGNQLSGSLPDEIGYLQKLNRLQIDQNQISGPIPKSFGNLTSMKHL</sequence>
<dbReference type="SUPFAM" id="SSF52058">
    <property type="entry name" value="L domain-like"/>
    <property type="match status" value="1"/>
</dbReference>
<dbReference type="FunFam" id="3.80.10.10:FF:000400">
    <property type="entry name" value="Nuclear pore complex protein NUP107"/>
    <property type="match status" value="1"/>
</dbReference>
<dbReference type="Pfam" id="PF00560">
    <property type="entry name" value="LRR_1"/>
    <property type="match status" value="3"/>
</dbReference>
<name>A0A453FTL1_AEGTS</name>
<reference evidence="7" key="3">
    <citation type="journal article" date="2017" name="Nature">
        <title>Genome sequence of the progenitor of the wheat D genome Aegilops tauschii.</title>
        <authorList>
            <person name="Luo M.C."/>
            <person name="Gu Y.Q."/>
            <person name="Puiu D."/>
            <person name="Wang H."/>
            <person name="Twardziok S.O."/>
            <person name="Deal K.R."/>
            <person name="Huo N."/>
            <person name="Zhu T."/>
            <person name="Wang L."/>
            <person name="Wang Y."/>
            <person name="McGuire P.E."/>
            <person name="Liu S."/>
            <person name="Long H."/>
            <person name="Ramasamy R.K."/>
            <person name="Rodriguez J.C."/>
            <person name="Van S.L."/>
            <person name="Yuan L."/>
            <person name="Wang Z."/>
            <person name="Xia Z."/>
            <person name="Xiao L."/>
            <person name="Anderson O.D."/>
            <person name="Ouyang S."/>
            <person name="Liang Y."/>
            <person name="Zimin A.V."/>
            <person name="Pertea G."/>
            <person name="Qi P."/>
            <person name="Bennetzen J.L."/>
            <person name="Dai X."/>
            <person name="Dawson M.W."/>
            <person name="Muller H.G."/>
            <person name="Kugler K."/>
            <person name="Rivarola-Duarte L."/>
            <person name="Spannagl M."/>
            <person name="Mayer K.F.X."/>
            <person name="Lu F.H."/>
            <person name="Bevan M.W."/>
            <person name="Leroy P."/>
            <person name="Li P."/>
            <person name="You F.M."/>
            <person name="Sun Q."/>
            <person name="Liu Z."/>
            <person name="Lyons E."/>
            <person name="Wicker T."/>
            <person name="Salzberg S.L."/>
            <person name="Devos K.M."/>
            <person name="Dvorak J."/>
        </authorList>
    </citation>
    <scope>NUCLEOTIDE SEQUENCE [LARGE SCALE GENOMIC DNA]</scope>
    <source>
        <strain evidence="7">cv. AL8/78</strain>
    </source>
</reference>
<reference evidence="8" key="2">
    <citation type="journal article" date="2017" name="Nat. Plants">
        <title>The Aegilops tauschii genome reveals multiple impacts of transposons.</title>
        <authorList>
            <person name="Zhao G."/>
            <person name="Zou C."/>
            <person name="Li K."/>
            <person name="Wang K."/>
            <person name="Li T."/>
            <person name="Gao L."/>
            <person name="Zhang X."/>
            <person name="Wang H."/>
            <person name="Yang Z."/>
            <person name="Liu X."/>
            <person name="Jiang W."/>
            <person name="Mao L."/>
            <person name="Kong X."/>
            <person name="Jiao Y."/>
            <person name="Jia J."/>
        </authorList>
    </citation>
    <scope>NUCLEOTIDE SEQUENCE [LARGE SCALE GENOMIC DNA]</scope>
    <source>
        <strain evidence="8">cv. AL8/78</strain>
    </source>
</reference>
<dbReference type="Gene3D" id="3.80.10.10">
    <property type="entry name" value="Ribonuclease Inhibitor"/>
    <property type="match status" value="1"/>
</dbReference>
<evidence type="ECO:0000256" key="5">
    <source>
        <dbReference type="ARBA" id="ARBA00023136"/>
    </source>
</evidence>